<dbReference type="InterPro" id="IPR003779">
    <property type="entry name" value="CMD-like"/>
</dbReference>
<feature type="domain" description="Carboxymuconolactone decarboxylase-like" evidence="1">
    <location>
        <begin position="189"/>
        <end position="243"/>
    </location>
</feature>
<reference evidence="2 3" key="1">
    <citation type="journal article" date="2016" name="Genome Biol. Evol.">
        <title>Divergent and convergent evolution of fungal pathogenicity.</title>
        <authorList>
            <person name="Shang Y."/>
            <person name="Xiao G."/>
            <person name="Zheng P."/>
            <person name="Cen K."/>
            <person name="Zhan S."/>
            <person name="Wang C."/>
        </authorList>
    </citation>
    <scope>NUCLEOTIDE SEQUENCE [LARGE SCALE GENOMIC DNA]</scope>
    <source>
        <strain evidence="2 3">RCEF 264</strain>
    </source>
</reference>
<dbReference type="GO" id="GO:0051920">
    <property type="term" value="F:peroxiredoxin activity"/>
    <property type="evidence" value="ECO:0007669"/>
    <property type="project" value="InterPro"/>
</dbReference>
<dbReference type="Pfam" id="PF02627">
    <property type="entry name" value="CMD"/>
    <property type="match status" value="2"/>
</dbReference>
<evidence type="ECO:0000313" key="2">
    <source>
        <dbReference type="EMBL" id="OAA54569.1"/>
    </source>
</evidence>
<dbReference type="Gene3D" id="1.20.1290.10">
    <property type="entry name" value="AhpD-like"/>
    <property type="match status" value="1"/>
</dbReference>
<name>A0A167MNC8_9HYPO</name>
<comment type="caution">
    <text evidence="2">The sequence shown here is derived from an EMBL/GenBank/DDBJ whole genome shotgun (WGS) entry which is preliminary data.</text>
</comment>
<dbReference type="Proteomes" id="UP000076874">
    <property type="component" value="Unassembled WGS sequence"/>
</dbReference>
<keyword evidence="3" id="KW-1185">Reference proteome</keyword>
<dbReference type="SUPFAM" id="SSF69118">
    <property type="entry name" value="AhpD-like"/>
    <property type="match status" value="1"/>
</dbReference>
<dbReference type="AlphaFoldDB" id="A0A167MNC8"/>
<evidence type="ECO:0000259" key="1">
    <source>
        <dbReference type="Pfam" id="PF02627"/>
    </source>
</evidence>
<dbReference type="PANTHER" id="PTHR33930:SF2">
    <property type="entry name" value="BLR3452 PROTEIN"/>
    <property type="match status" value="1"/>
</dbReference>
<organism evidence="2 3">
    <name type="scientific">Niveomyces insectorum RCEF 264</name>
    <dbReference type="NCBI Taxonomy" id="1081102"/>
    <lineage>
        <taxon>Eukaryota</taxon>
        <taxon>Fungi</taxon>
        <taxon>Dikarya</taxon>
        <taxon>Ascomycota</taxon>
        <taxon>Pezizomycotina</taxon>
        <taxon>Sordariomycetes</taxon>
        <taxon>Hypocreomycetidae</taxon>
        <taxon>Hypocreales</taxon>
        <taxon>Cordycipitaceae</taxon>
        <taxon>Niveomyces</taxon>
    </lineage>
</organism>
<dbReference type="STRING" id="1081102.A0A167MNC8"/>
<dbReference type="OrthoDB" id="10250730at2759"/>
<protein>
    <submittedName>
        <fullName evidence="2">Carboxymuconolactone decarboxylase</fullName>
    </submittedName>
</protein>
<evidence type="ECO:0000313" key="3">
    <source>
        <dbReference type="Proteomes" id="UP000076874"/>
    </source>
</evidence>
<dbReference type="EMBL" id="AZHD01000023">
    <property type="protein sequence ID" value="OAA54569.1"/>
    <property type="molecule type" value="Genomic_DNA"/>
</dbReference>
<accession>A0A167MNC8</accession>
<dbReference type="InterPro" id="IPR029032">
    <property type="entry name" value="AhpD-like"/>
</dbReference>
<sequence length="268" mass="29537">MATNDQNETLKQQFNAQLGPDNFHAGWASLLRLDPPFFSASLSLASVPRKKAHLSRKLQALIGLAVDCASTHLFAPGIRSHIVAAAKEGATVDEILEIIELSSTLGIHACNIGVPLLVEVLKEEGMHLDSITKPFDENQERLKKEFTERRGYWHTFWEDFLRLDPEFFEAYLEFSGVPWVKKVAGSSTGGRGALEPKVKEFVYCAFDCAATHLYVPGLKLHMKNALGYGATPSEIVEVLEIATLLSIHTAHVSLPIVEEVMTGTQAKP</sequence>
<proteinExistence type="predicted"/>
<feature type="domain" description="Carboxymuconolactone decarboxylase-like" evidence="1">
    <location>
        <begin position="50"/>
        <end position="100"/>
    </location>
</feature>
<dbReference type="PANTHER" id="PTHR33930">
    <property type="entry name" value="ALKYL HYDROPEROXIDE REDUCTASE AHPD"/>
    <property type="match status" value="1"/>
</dbReference>
<gene>
    <name evidence="2" type="ORF">SPI_08815</name>
</gene>